<dbReference type="EMBL" id="BMMK01000066">
    <property type="protein sequence ID" value="GGM83997.1"/>
    <property type="molecule type" value="Genomic_DNA"/>
</dbReference>
<dbReference type="RefSeq" id="WP_189062114.1">
    <property type="nucleotide sequence ID" value="NZ_BMMK01000066.1"/>
</dbReference>
<dbReference type="GO" id="GO:0004176">
    <property type="term" value="F:ATP-dependent peptidase activity"/>
    <property type="evidence" value="ECO:0007669"/>
    <property type="project" value="InterPro"/>
</dbReference>
<gene>
    <name evidence="1" type="ORF">GCM10012275_63270</name>
</gene>
<dbReference type="GO" id="GO:0006508">
    <property type="term" value="P:proteolysis"/>
    <property type="evidence" value="ECO:0007669"/>
    <property type="project" value="InterPro"/>
</dbReference>
<evidence type="ECO:0000313" key="1">
    <source>
        <dbReference type="EMBL" id="GGM83997.1"/>
    </source>
</evidence>
<dbReference type="GO" id="GO:0004222">
    <property type="term" value="F:metalloendopeptidase activity"/>
    <property type="evidence" value="ECO:0007669"/>
    <property type="project" value="InterPro"/>
</dbReference>
<dbReference type="Proteomes" id="UP000637578">
    <property type="component" value="Unassembled WGS sequence"/>
</dbReference>
<evidence type="ECO:0000313" key="2">
    <source>
        <dbReference type="Proteomes" id="UP000637578"/>
    </source>
</evidence>
<dbReference type="InterPro" id="IPR037219">
    <property type="entry name" value="Peptidase_M41-like"/>
</dbReference>
<protein>
    <submittedName>
        <fullName evidence="1">Uncharacterized protein</fullName>
    </submittedName>
</protein>
<dbReference type="SUPFAM" id="SSF140990">
    <property type="entry name" value="FtsH protease domain-like"/>
    <property type="match status" value="1"/>
</dbReference>
<name>A0A8J3FY03_9PSEU</name>
<sequence length="170" mass="19266">MFTAKAPREVVEELADWWADSAYHEGGHCVAAVQLGLTVTEVVMGYRRETKWFGPDHWGVSGRTGIRHGDKATDAVSAVIAAAGPVAEAVWQHRSQGLPLRRSIRTYLEQEKADLALLDRHRRAAHLSRDRVVDQARDVVQRHWRRIEHIAAELIDHGRLTGRRVHRLAH</sequence>
<organism evidence="1 2">
    <name type="scientific">Longimycelium tulufanense</name>
    <dbReference type="NCBI Taxonomy" id="907463"/>
    <lineage>
        <taxon>Bacteria</taxon>
        <taxon>Bacillati</taxon>
        <taxon>Actinomycetota</taxon>
        <taxon>Actinomycetes</taxon>
        <taxon>Pseudonocardiales</taxon>
        <taxon>Pseudonocardiaceae</taxon>
        <taxon>Longimycelium</taxon>
    </lineage>
</organism>
<proteinExistence type="predicted"/>
<reference evidence="1" key="2">
    <citation type="submission" date="2020-09" db="EMBL/GenBank/DDBJ databases">
        <authorList>
            <person name="Sun Q."/>
            <person name="Zhou Y."/>
        </authorList>
    </citation>
    <scope>NUCLEOTIDE SEQUENCE</scope>
    <source>
        <strain evidence="1">CGMCC 4.5737</strain>
    </source>
</reference>
<dbReference type="GO" id="GO:0005524">
    <property type="term" value="F:ATP binding"/>
    <property type="evidence" value="ECO:0007669"/>
    <property type="project" value="InterPro"/>
</dbReference>
<accession>A0A8J3FY03</accession>
<comment type="caution">
    <text evidence="1">The sequence shown here is derived from an EMBL/GenBank/DDBJ whole genome shotgun (WGS) entry which is preliminary data.</text>
</comment>
<reference evidence="1" key="1">
    <citation type="journal article" date="2014" name="Int. J. Syst. Evol. Microbiol.">
        <title>Complete genome sequence of Corynebacterium casei LMG S-19264T (=DSM 44701T), isolated from a smear-ripened cheese.</title>
        <authorList>
            <consortium name="US DOE Joint Genome Institute (JGI-PGF)"/>
            <person name="Walter F."/>
            <person name="Albersmeier A."/>
            <person name="Kalinowski J."/>
            <person name="Ruckert C."/>
        </authorList>
    </citation>
    <scope>NUCLEOTIDE SEQUENCE</scope>
    <source>
        <strain evidence="1">CGMCC 4.5737</strain>
    </source>
</reference>
<keyword evidence="2" id="KW-1185">Reference proteome</keyword>
<dbReference type="AlphaFoldDB" id="A0A8J3FY03"/>